<protein>
    <submittedName>
        <fullName evidence="2">Uncharacterized protein</fullName>
    </submittedName>
</protein>
<evidence type="ECO:0000313" key="1">
    <source>
        <dbReference type="Proteomes" id="UP000095283"/>
    </source>
</evidence>
<dbReference type="Proteomes" id="UP000095283">
    <property type="component" value="Unplaced"/>
</dbReference>
<keyword evidence="1" id="KW-1185">Reference proteome</keyword>
<name>A0A1I7XV53_HETBA</name>
<evidence type="ECO:0000313" key="2">
    <source>
        <dbReference type="WBParaSite" id="Hba_21373"/>
    </source>
</evidence>
<organism evidence="1 2">
    <name type="scientific">Heterorhabditis bacteriophora</name>
    <name type="common">Entomopathogenic nematode worm</name>
    <dbReference type="NCBI Taxonomy" id="37862"/>
    <lineage>
        <taxon>Eukaryota</taxon>
        <taxon>Metazoa</taxon>
        <taxon>Ecdysozoa</taxon>
        <taxon>Nematoda</taxon>
        <taxon>Chromadorea</taxon>
        <taxon>Rhabditida</taxon>
        <taxon>Rhabditina</taxon>
        <taxon>Rhabditomorpha</taxon>
        <taxon>Strongyloidea</taxon>
        <taxon>Heterorhabditidae</taxon>
        <taxon>Heterorhabditis</taxon>
    </lineage>
</organism>
<accession>A0A1I7XV53</accession>
<sequence>MPNLDERLAKCIEGAKLSESGQSKAKMAAQKKTVNSEEEANEIGGLSGIVKGWFWGKK</sequence>
<reference evidence="2" key="1">
    <citation type="submission" date="2016-11" db="UniProtKB">
        <authorList>
            <consortium name="WormBaseParasite"/>
        </authorList>
    </citation>
    <scope>IDENTIFICATION</scope>
</reference>
<proteinExistence type="predicted"/>
<dbReference type="WBParaSite" id="Hba_21373">
    <property type="protein sequence ID" value="Hba_21373"/>
    <property type="gene ID" value="Hba_21373"/>
</dbReference>
<dbReference type="AlphaFoldDB" id="A0A1I7XV53"/>